<evidence type="ECO:0000313" key="1">
    <source>
        <dbReference type="EMBL" id="GIY68092.1"/>
    </source>
</evidence>
<organism evidence="1 2">
    <name type="scientific">Caerostris extrusa</name>
    <name type="common">Bark spider</name>
    <name type="synonym">Caerostris bankana</name>
    <dbReference type="NCBI Taxonomy" id="172846"/>
    <lineage>
        <taxon>Eukaryota</taxon>
        <taxon>Metazoa</taxon>
        <taxon>Ecdysozoa</taxon>
        <taxon>Arthropoda</taxon>
        <taxon>Chelicerata</taxon>
        <taxon>Arachnida</taxon>
        <taxon>Araneae</taxon>
        <taxon>Araneomorphae</taxon>
        <taxon>Entelegynae</taxon>
        <taxon>Araneoidea</taxon>
        <taxon>Araneidae</taxon>
        <taxon>Caerostris</taxon>
    </lineage>
</organism>
<dbReference type="Proteomes" id="UP001054945">
    <property type="component" value="Unassembled WGS sequence"/>
</dbReference>
<name>A0AAV4VCR2_CAEEX</name>
<protein>
    <submittedName>
        <fullName evidence="1">Uncharacterized protein</fullName>
    </submittedName>
</protein>
<comment type="caution">
    <text evidence="1">The sequence shown here is derived from an EMBL/GenBank/DDBJ whole genome shotgun (WGS) entry which is preliminary data.</text>
</comment>
<dbReference type="AlphaFoldDB" id="A0AAV4VCR2"/>
<sequence length="113" mass="12705">MDIIKNTQLQFDKTTAIHPIINLNVPPLLTYLISESKPPRGKPVIAGNFTTSAEKMRIVIRPIQDKHLSLRSLPISANWLHLATTRGSGLGNYDCLKTANPWEMCCLRYADVF</sequence>
<accession>A0AAV4VCR2</accession>
<proteinExistence type="predicted"/>
<keyword evidence="2" id="KW-1185">Reference proteome</keyword>
<gene>
    <name evidence="1" type="ORF">CEXT_623021</name>
</gene>
<evidence type="ECO:0000313" key="2">
    <source>
        <dbReference type="Proteomes" id="UP001054945"/>
    </source>
</evidence>
<reference evidence="1 2" key="1">
    <citation type="submission" date="2021-06" db="EMBL/GenBank/DDBJ databases">
        <title>Caerostris extrusa draft genome.</title>
        <authorList>
            <person name="Kono N."/>
            <person name="Arakawa K."/>
        </authorList>
    </citation>
    <scope>NUCLEOTIDE SEQUENCE [LARGE SCALE GENOMIC DNA]</scope>
</reference>
<dbReference type="EMBL" id="BPLR01014325">
    <property type="protein sequence ID" value="GIY68092.1"/>
    <property type="molecule type" value="Genomic_DNA"/>
</dbReference>